<dbReference type="Gene3D" id="3.40.50.10420">
    <property type="entry name" value="NagB/RpiA/CoA transferase-like"/>
    <property type="match status" value="1"/>
</dbReference>
<dbReference type="PANTHER" id="PTHR23407:SF1">
    <property type="entry name" value="5-FORMYLTETRAHYDROFOLATE CYCLO-LIGASE"/>
    <property type="match status" value="1"/>
</dbReference>
<gene>
    <name evidence="6" type="ORF">HGMM_F27B02C09</name>
</gene>
<dbReference type="NCBIfam" id="TIGR02727">
    <property type="entry name" value="MTHFS_bact"/>
    <property type="match status" value="1"/>
</dbReference>
<reference evidence="6" key="1">
    <citation type="journal article" date="2005" name="Environ. Microbiol.">
        <title>Genetic and functional properties of uncultivated thermophilic crenarchaeotes from a subsurface gold mine as revealed by analysis of genome fragments.</title>
        <authorList>
            <person name="Nunoura T."/>
            <person name="Hirayama H."/>
            <person name="Takami H."/>
            <person name="Oida H."/>
            <person name="Nishi S."/>
            <person name="Shimamura S."/>
            <person name="Suzuki Y."/>
            <person name="Inagaki F."/>
            <person name="Takai K."/>
            <person name="Nealson K.H."/>
            <person name="Horikoshi K."/>
        </authorList>
    </citation>
    <scope>NUCLEOTIDE SEQUENCE</scope>
</reference>
<evidence type="ECO:0000256" key="1">
    <source>
        <dbReference type="ARBA" id="ARBA00010638"/>
    </source>
</evidence>
<organism evidence="6">
    <name type="scientific">uncultured Chlorobiota bacterium</name>
    <dbReference type="NCBI Taxonomy" id="156405"/>
    <lineage>
        <taxon>Bacteria</taxon>
        <taxon>Pseudomonadati</taxon>
        <taxon>Chlorobiota</taxon>
        <taxon>environmental samples</taxon>
    </lineage>
</organism>
<dbReference type="EMBL" id="AP011715">
    <property type="protein sequence ID" value="BAL55307.1"/>
    <property type="molecule type" value="Genomic_DNA"/>
</dbReference>
<dbReference type="GO" id="GO:0009396">
    <property type="term" value="P:folic acid-containing compound biosynthetic process"/>
    <property type="evidence" value="ECO:0007669"/>
    <property type="project" value="TreeGrafter"/>
</dbReference>
<sequence length="193" mass="22075">MSLQRKAELRRIALERRAALPEARRRDFSARICRYVLAHPWIQQAQKVHTYCSFGTEVETHTLCQWLLQLGKRVAVPVVVGTELRHAWISAQTRFRSNRWGIPEPEVSPEELLPAEALGLGAHDVVLVPVVAYDRWLHRLGYGRGYYDRFLSLVAARRIGLAFSVQAFDMLPHEAHDLTLDALITEEGILYPP</sequence>
<comment type="similarity">
    <text evidence="1 5">Belongs to the 5-formyltetrahydrofolate cyclo-ligase family.</text>
</comment>
<keyword evidence="6" id="KW-0436">Ligase</keyword>
<evidence type="ECO:0000256" key="5">
    <source>
        <dbReference type="RuleBase" id="RU361279"/>
    </source>
</evidence>
<dbReference type="Pfam" id="PF01812">
    <property type="entry name" value="5-FTHF_cyc-lig"/>
    <property type="match status" value="1"/>
</dbReference>
<dbReference type="PANTHER" id="PTHR23407">
    <property type="entry name" value="ATPASE INHIBITOR/5-FORMYLTETRAHYDROFOLATE CYCLO-LIGASE"/>
    <property type="match status" value="1"/>
</dbReference>
<dbReference type="GO" id="GO:0030272">
    <property type="term" value="F:5-formyltetrahydrofolate cyclo-ligase activity"/>
    <property type="evidence" value="ECO:0007669"/>
    <property type="project" value="UniProtKB-EC"/>
</dbReference>
<feature type="binding site" evidence="4">
    <location>
        <begin position="6"/>
        <end position="10"/>
    </location>
    <ligand>
        <name>ATP</name>
        <dbReference type="ChEBI" id="CHEBI:30616"/>
    </ligand>
</feature>
<comment type="cofactor">
    <cofactor evidence="5">
        <name>Mg(2+)</name>
        <dbReference type="ChEBI" id="CHEBI:18420"/>
    </cofactor>
</comment>
<name>H5SGM1_9BACT</name>
<evidence type="ECO:0000256" key="2">
    <source>
        <dbReference type="ARBA" id="ARBA00022741"/>
    </source>
</evidence>
<comment type="catalytic activity">
    <reaction evidence="5">
        <text>(6S)-5-formyl-5,6,7,8-tetrahydrofolate + ATP = (6R)-5,10-methenyltetrahydrofolate + ADP + phosphate</text>
        <dbReference type="Rhea" id="RHEA:10488"/>
        <dbReference type="ChEBI" id="CHEBI:30616"/>
        <dbReference type="ChEBI" id="CHEBI:43474"/>
        <dbReference type="ChEBI" id="CHEBI:57455"/>
        <dbReference type="ChEBI" id="CHEBI:57457"/>
        <dbReference type="ChEBI" id="CHEBI:456216"/>
        <dbReference type="EC" id="6.3.3.2"/>
    </reaction>
</comment>
<accession>H5SGM1</accession>
<dbReference type="SUPFAM" id="SSF100950">
    <property type="entry name" value="NagB/RpiA/CoA transferase-like"/>
    <property type="match status" value="1"/>
</dbReference>
<dbReference type="GO" id="GO:0035999">
    <property type="term" value="P:tetrahydrofolate interconversion"/>
    <property type="evidence" value="ECO:0007669"/>
    <property type="project" value="TreeGrafter"/>
</dbReference>
<dbReference type="AlphaFoldDB" id="H5SGM1"/>
<reference evidence="6" key="2">
    <citation type="journal article" date="2012" name="PLoS ONE">
        <title>A Deeply Branching Thermophilic Bacterium with an Ancient Acetyl-CoA Pathway Dominates a Subsurface Ecosystem.</title>
        <authorList>
            <person name="Takami H."/>
            <person name="Noguchi H."/>
            <person name="Takaki Y."/>
            <person name="Uchiyama I."/>
            <person name="Toyoda A."/>
            <person name="Nishi S."/>
            <person name="Chee G.-J."/>
            <person name="Arai W."/>
            <person name="Nunoura T."/>
            <person name="Itoh T."/>
            <person name="Hattori M."/>
            <person name="Takai K."/>
        </authorList>
    </citation>
    <scope>NUCLEOTIDE SEQUENCE</scope>
</reference>
<evidence type="ECO:0000313" key="6">
    <source>
        <dbReference type="EMBL" id="BAL55307.1"/>
    </source>
</evidence>
<evidence type="ECO:0000256" key="3">
    <source>
        <dbReference type="ARBA" id="ARBA00022840"/>
    </source>
</evidence>
<keyword evidence="5" id="KW-0460">Magnesium</keyword>
<dbReference type="PIRSF" id="PIRSF006806">
    <property type="entry name" value="FTHF_cligase"/>
    <property type="match status" value="1"/>
</dbReference>
<feature type="binding site" evidence="4">
    <location>
        <position position="57"/>
    </location>
    <ligand>
        <name>substrate</name>
    </ligand>
</feature>
<dbReference type="GO" id="GO:0046872">
    <property type="term" value="F:metal ion binding"/>
    <property type="evidence" value="ECO:0007669"/>
    <property type="project" value="UniProtKB-KW"/>
</dbReference>
<dbReference type="EC" id="6.3.3.2" evidence="5"/>
<keyword evidence="5" id="KW-0479">Metal-binding</keyword>
<protein>
    <recommendedName>
        <fullName evidence="5">5-formyltetrahydrofolate cyclo-ligase</fullName>
        <ecNumber evidence="5">6.3.3.2</ecNumber>
    </recommendedName>
</protein>
<keyword evidence="2 4" id="KW-0547">Nucleotide-binding</keyword>
<dbReference type="InterPro" id="IPR024185">
    <property type="entry name" value="FTHF_cligase-like_sf"/>
</dbReference>
<keyword evidence="3 4" id="KW-0067">ATP-binding</keyword>
<feature type="binding site" evidence="4">
    <location>
        <begin position="139"/>
        <end position="147"/>
    </location>
    <ligand>
        <name>ATP</name>
        <dbReference type="ChEBI" id="CHEBI:30616"/>
    </ligand>
</feature>
<dbReference type="InterPro" id="IPR037171">
    <property type="entry name" value="NagB/RpiA_transferase-like"/>
</dbReference>
<proteinExistence type="inferred from homology"/>
<evidence type="ECO:0000256" key="4">
    <source>
        <dbReference type="PIRSR" id="PIRSR006806-1"/>
    </source>
</evidence>
<dbReference type="InterPro" id="IPR002698">
    <property type="entry name" value="FTHF_cligase"/>
</dbReference>
<dbReference type="GO" id="GO:0005524">
    <property type="term" value="F:ATP binding"/>
    <property type="evidence" value="ECO:0007669"/>
    <property type="project" value="UniProtKB-KW"/>
</dbReference>